<dbReference type="PROSITE" id="PS51782">
    <property type="entry name" value="LYSM"/>
    <property type="match status" value="1"/>
</dbReference>
<dbReference type="AlphaFoldDB" id="A0A4S4AWW1"/>
<dbReference type="PANTHER" id="PTHR34700:SF4">
    <property type="entry name" value="PHAGE-LIKE ELEMENT PBSX PROTEIN XKDP"/>
    <property type="match status" value="1"/>
</dbReference>
<keyword evidence="4" id="KW-1185">Reference proteome</keyword>
<name>A0A4S4AWW1_9RHOO</name>
<dbReference type="InterPro" id="IPR052196">
    <property type="entry name" value="Bact_Kbp"/>
</dbReference>
<dbReference type="Pfam" id="PF01476">
    <property type="entry name" value="LysM"/>
    <property type="match status" value="1"/>
</dbReference>
<sequence>MIRIIFPLLLGIATLLGGTAAAQQPIEIADDAPDSYTVVRGDTLWDISARFLKQPWRWPEVWRMNREQIRNPHLIYPGQIIVLDRSGPWLSVGRRIGTGDGKLQPQVYSEPALQPIPSIPLEIIEPFLTAPLVVDEATLAGSATVVANDGSRVYAGGGDTVFAKDVRPGVERWEVYRRAEALVDPLTREVLGYEARHLGTARITEAGDPATLHLVRAHEEIGAGDRLLPAELPRVFSYVPRPPAGEVHGRIIGIHRGVEVAGTHQVVILNTGSRDGLESGNVLALWRNRGSVEHERERIALPDQRYGLAFVFRVFDRVSYALVVNSNGQVTVGDGVRQP</sequence>
<organism evidence="3 4">
    <name type="scientific">Pseudothauera nasutitermitis</name>
    <dbReference type="NCBI Taxonomy" id="2565930"/>
    <lineage>
        <taxon>Bacteria</taxon>
        <taxon>Pseudomonadati</taxon>
        <taxon>Pseudomonadota</taxon>
        <taxon>Betaproteobacteria</taxon>
        <taxon>Rhodocyclales</taxon>
        <taxon>Zoogloeaceae</taxon>
        <taxon>Pseudothauera</taxon>
    </lineage>
</organism>
<proteinExistence type="predicted"/>
<dbReference type="RefSeq" id="WP_136348264.1">
    <property type="nucleotide sequence ID" value="NZ_SSOC01000004.1"/>
</dbReference>
<comment type="caution">
    <text evidence="3">The sequence shown here is derived from an EMBL/GenBank/DDBJ whole genome shotgun (WGS) entry which is preliminary data.</text>
</comment>
<dbReference type="SUPFAM" id="SSF54106">
    <property type="entry name" value="LysM domain"/>
    <property type="match status" value="1"/>
</dbReference>
<dbReference type="InterPro" id="IPR036779">
    <property type="entry name" value="LysM_dom_sf"/>
</dbReference>
<evidence type="ECO:0000256" key="1">
    <source>
        <dbReference type="SAM" id="SignalP"/>
    </source>
</evidence>
<keyword evidence="1" id="KW-0732">Signal</keyword>
<feature type="domain" description="LysM" evidence="2">
    <location>
        <begin position="34"/>
        <end position="83"/>
    </location>
</feature>
<gene>
    <name evidence="3" type="ORF">E6C76_10800</name>
</gene>
<dbReference type="SMART" id="SM00257">
    <property type="entry name" value="LysM"/>
    <property type="match status" value="1"/>
</dbReference>
<reference evidence="3 4" key="1">
    <citation type="submission" date="2019-04" db="EMBL/GenBank/DDBJ databases">
        <title>Azoarcus nasutitermitis sp. nov. isolated from termite nest.</title>
        <authorList>
            <person name="Lin S.-Y."/>
            <person name="Hameed A."/>
            <person name="Hsu Y.-H."/>
            <person name="Young C.-C."/>
        </authorList>
    </citation>
    <scope>NUCLEOTIDE SEQUENCE [LARGE SCALE GENOMIC DNA]</scope>
    <source>
        <strain evidence="3 4">CC-YHH838</strain>
    </source>
</reference>
<evidence type="ECO:0000313" key="4">
    <source>
        <dbReference type="Proteomes" id="UP000308430"/>
    </source>
</evidence>
<dbReference type="Proteomes" id="UP000308430">
    <property type="component" value="Unassembled WGS sequence"/>
</dbReference>
<dbReference type="PANTHER" id="PTHR34700">
    <property type="entry name" value="POTASSIUM BINDING PROTEIN KBP"/>
    <property type="match status" value="1"/>
</dbReference>
<dbReference type="EMBL" id="SSOC01000004">
    <property type="protein sequence ID" value="THF64545.1"/>
    <property type="molecule type" value="Genomic_DNA"/>
</dbReference>
<accession>A0A4S4AWW1</accession>
<evidence type="ECO:0000313" key="3">
    <source>
        <dbReference type="EMBL" id="THF64545.1"/>
    </source>
</evidence>
<dbReference type="InterPro" id="IPR018392">
    <property type="entry name" value="LysM"/>
</dbReference>
<dbReference type="Gene3D" id="3.10.350.10">
    <property type="entry name" value="LysM domain"/>
    <property type="match status" value="1"/>
</dbReference>
<protein>
    <submittedName>
        <fullName evidence="3">LysM peptidoglycan-binding domain-containing protein</fullName>
    </submittedName>
</protein>
<dbReference type="OrthoDB" id="9765158at2"/>
<feature type="signal peptide" evidence="1">
    <location>
        <begin position="1"/>
        <end position="22"/>
    </location>
</feature>
<feature type="chain" id="PRO_5020216805" evidence="1">
    <location>
        <begin position="23"/>
        <end position="339"/>
    </location>
</feature>
<evidence type="ECO:0000259" key="2">
    <source>
        <dbReference type="PROSITE" id="PS51782"/>
    </source>
</evidence>
<dbReference type="CDD" id="cd00118">
    <property type="entry name" value="LysM"/>
    <property type="match status" value="1"/>
</dbReference>